<dbReference type="PRINTS" id="PR01651">
    <property type="entry name" value="SECGEXPORT"/>
</dbReference>
<reference evidence="13" key="1">
    <citation type="submission" date="2017-03" db="EMBL/GenBank/DDBJ databases">
        <title>Novel pathways for hydrocarbon cycling and metabolic interdependencies in hydrothermal sediment communities.</title>
        <authorList>
            <person name="Dombrowski N."/>
            <person name="Seitz K."/>
            <person name="Teske A."/>
            <person name="Baker B."/>
        </authorList>
    </citation>
    <scope>NUCLEOTIDE SEQUENCE [LARGE SCALE GENOMIC DNA]</scope>
</reference>
<gene>
    <name evidence="12" type="ORF">B6D57_03925</name>
</gene>
<keyword evidence="8 10" id="KW-0811">Translocation</keyword>
<protein>
    <recommendedName>
        <fullName evidence="10">Protein-export membrane protein SecG</fullName>
    </recommendedName>
</protein>
<keyword evidence="3 10" id="KW-0813">Transport</keyword>
<evidence type="ECO:0000256" key="3">
    <source>
        <dbReference type="ARBA" id="ARBA00022448"/>
    </source>
</evidence>
<name>A0A1W9S0W4_9BACT</name>
<dbReference type="EMBL" id="NATQ01000075">
    <property type="protein sequence ID" value="OQX90292.1"/>
    <property type="molecule type" value="Genomic_DNA"/>
</dbReference>
<keyword evidence="5 10" id="KW-0812">Transmembrane</keyword>
<comment type="caution">
    <text evidence="12">The sequence shown here is derived from an EMBL/GenBank/DDBJ whole genome shotgun (WGS) entry which is preliminary data.</text>
</comment>
<evidence type="ECO:0000256" key="7">
    <source>
        <dbReference type="ARBA" id="ARBA00022989"/>
    </source>
</evidence>
<sequence length="100" mass="10338">MVIILLQVGKGAGLASVFGARGGADQTVFGGRGAGGILTKITTAIAIMFMVTSMTLAILSSKRTSTSVVKKTSVVEEEKKEETTTSKGDVKTSRVEGESK</sequence>
<evidence type="ECO:0000256" key="6">
    <source>
        <dbReference type="ARBA" id="ARBA00022927"/>
    </source>
</evidence>
<dbReference type="PANTHER" id="PTHR34182">
    <property type="entry name" value="PROTEIN-EXPORT MEMBRANE PROTEIN SECG"/>
    <property type="match status" value="1"/>
</dbReference>
<dbReference type="GO" id="GO:0065002">
    <property type="term" value="P:intracellular protein transmembrane transport"/>
    <property type="evidence" value="ECO:0007669"/>
    <property type="project" value="TreeGrafter"/>
</dbReference>
<organism evidence="12 13">
    <name type="scientific">Candidatus Coatesbacteria bacterium 4484_99</name>
    <dbReference type="NCBI Taxonomy" id="1970774"/>
    <lineage>
        <taxon>Bacteria</taxon>
        <taxon>Candidatus Coatesiibacteriota</taxon>
    </lineage>
</organism>
<dbReference type="PANTHER" id="PTHR34182:SF1">
    <property type="entry name" value="PROTEIN-EXPORT MEMBRANE PROTEIN SECG"/>
    <property type="match status" value="1"/>
</dbReference>
<keyword evidence="4 10" id="KW-1003">Cell membrane</keyword>
<evidence type="ECO:0000313" key="13">
    <source>
        <dbReference type="Proteomes" id="UP000192611"/>
    </source>
</evidence>
<evidence type="ECO:0000256" key="1">
    <source>
        <dbReference type="ARBA" id="ARBA00004651"/>
    </source>
</evidence>
<comment type="similarity">
    <text evidence="2 10">Belongs to the SecG family.</text>
</comment>
<comment type="function">
    <text evidence="10">Involved in protein export. Participates in an early event of protein translocation.</text>
</comment>
<evidence type="ECO:0000256" key="4">
    <source>
        <dbReference type="ARBA" id="ARBA00022475"/>
    </source>
</evidence>
<dbReference type="InterPro" id="IPR004692">
    <property type="entry name" value="SecG"/>
</dbReference>
<evidence type="ECO:0000256" key="5">
    <source>
        <dbReference type="ARBA" id="ARBA00022692"/>
    </source>
</evidence>
<dbReference type="Proteomes" id="UP000192611">
    <property type="component" value="Unassembled WGS sequence"/>
</dbReference>
<dbReference type="Pfam" id="PF03840">
    <property type="entry name" value="SecG"/>
    <property type="match status" value="1"/>
</dbReference>
<dbReference type="NCBIfam" id="TIGR00810">
    <property type="entry name" value="secG"/>
    <property type="match status" value="1"/>
</dbReference>
<proteinExistence type="inferred from homology"/>
<evidence type="ECO:0000256" key="11">
    <source>
        <dbReference type="SAM" id="MobiDB-lite"/>
    </source>
</evidence>
<evidence type="ECO:0000256" key="8">
    <source>
        <dbReference type="ARBA" id="ARBA00023010"/>
    </source>
</evidence>
<feature type="compositionally biased region" description="Basic and acidic residues" evidence="11">
    <location>
        <begin position="73"/>
        <end position="100"/>
    </location>
</feature>
<dbReference type="GO" id="GO:0009306">
    <property type="term" value="P:protein secretion"/>
    <property type="evidence" value="ECO:0007669"/>
    <property type="project" value="UniProtKB-UniRule"/>
</dbReference>
<keyword evidence="6 10" id="KW-0653">Protein transport</keyword>
<dbReference type="GO" id="GO:0043952">
    <property type="term" value="P:protein transport by the Sec complex"/>
    <property type="evidence" value="ECO:0007669"/>
    <property type="project" value="TreeGrafter"/>
</dbReference>
<evidence type="ECO:0000256" key="10">
    <source>
        <dbReference type="RuleBase" id="RU365087"/>
    </source>
</evidence>
<accession>A0A1W9S0W4</accession>
<evidence type="ECO:0000256" key="9">
    <source>
        <dbReference type="ARBA" id="ARBA00023136"/>
    </source>
</evidence>
<keyword evidence="9 10" id="KW-0472">Membrane</keyword>
<evidence type="ECO:0000313" key="12">
    <source>
        <dbReference type="EMBL" id="OQX90292.1"/>
    </source>
</evidence>
<feature type="transmembrane region" description="Helical" evidence="10">
    <location>
        <begin position="43"/>
        <end position="61"/>
    </location>
</feature>
<dbReference type="GO" id="GO:0015450">
    <property type="term" value="F:protein-transporting ATPase activity"/>
    <property type="evidence" value="ECO:0007669"/>
    <property type="project" value="UniProtKB-UniRule"/>
</dbReference>
<comment type="subcellular location">
    <subcellularLocation>
        <location evidence="1 10">Cell membrane</location>
        <topology evidence="1 10">Multi-pass membrane protein</topology>
    </subcellularLocation>
</comment>
<feature type="region of interest" description="Disordered" evidence="11">
    <location>
        <begin position="62"/>
        <end position="100"/>
    </location>
</feature>
<dbReference type="GO" id="GO:0005886">
    <property type="term" value="C:plasma membrane"/>
    <property type="evidence" value="ECO:0007669"/>
    <property type="project" value="UniProtKB-SubCell"/>
</dbReference>
<dbReference type="AlphaFoldDB" id="A0A1W9S0W4"/>
<feature type="compositionally biased region" description="Low complexity" evidence="11">
    <location>
        <begin position="62"/>
        <end position="72"/>
    </location>
</feature>
<evidence type="ECO:0000256" key="2">
    <source>
        <dbReference type="ARBA" id="ARBA00008445"/>
    </source>
</evidence>
<keyword evidence="7 10" id="KW-1133">Transmembrane helix</keyword>
<comment type="caution">
    <text evidence="10">Lacks conserved residue(s) required for the propagation of feature annotation.</text>
</comment>